<protein>
    <submittedName>
        <fullName evidence="3">PadR family transcriptional regulator</fullName>
    </submittedName>
</protein>
<evidence type="ECO:0000313" key="4">
    <source>
        <dbReference type="Proteomes" id="UP000373149"/>
    </source>
</evidence>
<dbReference type="Pfam" id="PF03551">
    <property type="entry name" value="PadR"/>
    <property type="match status" value="1"/>
</dbReference>
<accession>A0A5N8X6M8</accession>
<feature type="domain" description="Transcription regulator PadR N-terminal" evidence="2">
    <location>
        <begin position="21"/>
        <end position="95"/>
    </location>
</feature>
<evidence type="ECO:0000313" key="3">
    <source>
        <dbReference type="EMBL" id="MPY55101.1"/>
    </source>
</evidence>
<dbReference type="Gene3D" id="1.10.10.10">
    <property type="entry name" value="Winged helix-like DNA-binding domain superfamily/Winged helix DNA-binding domain"/>
    <property type="match status" value="1"/>
</dbReference>
<reference evidence="3 4" key="1">
    <citation type="submission" date="2019-09" db="EMBL/GenBank/DDBJ databases">
        <authorList>
            <person name="Duangmal K."/>
            <person name="Teo W.F.A."/>
            <person name="Lipun K."/>
        </authorList>
    </citation>
    <scope>NUCLEOTIDE SEQUENCE [LARGE SCALE GENOMIC DNA]</scope>
    <source>
        <strain evidence="3 4">K1PN6</strain>
    </source>
</reference>
<dbReference type="EMBL" id="VMNX01000366">
    <property type="protein sequence ID" value="MPY55101.1"/>
    <property type="molecule type" value="Genomic_DNA"/>
</dbReference>
<sequence length="225" mass="26025">MFTATYVQEHTGGPMKLEHVLLRLLATRPYSGYDLRKWLAADGQFAGSRVHHSQIYRALARMREDGWVEDRIDPRERRPDARVHRLTERGRQALRDWIDSPYEPTSRFHDSDFVNRFLITAALDRDAAIRLVTTELDHRTEQIARNRDRDRTIHFEDPLPGLDPRRQQAAADLVHQYGAGAVDWWVAWLRDVLRRLESDDLAAPSAVTPDTPDTSDAPDISLERP</sequence>
<evidence type="ECO:0000259" key="2">
    <source>
        <dbReference type="Pfam" id="PF03551"/>
    </source>
</evidence>
<feature type="compositionally biased region" description="Low complexity" evidence="1">
    <location>
        <begin position="202"/>
        <end position="219"/>
    </location>
</feature>
<organism evidence="3 4">
    <name type="scientific">Streptomyces acidicola</name>
    <dbReference type="NCBI Taxonomy" id="2596892"/>
    <lineage>
        <taxon>Bacteria</taxon>
        <taxon>Bacillati</taxon>
        <taxon>Actinomycetota</taxon>
        <taxon>Actinomycetes</taxon>
        <taxon>Kitasatosporales</taxon>
        <taxon>Streptomycetaceae</taxon>
        <taxon>Streptomyces</taxon>
    </lineage>
</organism>
<dbReference type="SUPFAM" id="SSF46785">
    <property type="entry name" value="Winged helix' DNA-binding domain"/>
    <property type="match status" value="1"/>
</dbReference>
<dbReference type="PANTHER" id="PTHR43252">
    <property type="entry name" value="TRANSCRIPTIONAL REGULATOR YQJI"/>
    <property type="match status" value="1"/>
</dbReference>
<dbReference type="Proteomes" id="UP000373149">
    <property type="component" value="Unassembled WGS sequence"/>
</dbReference>
<gene>
    <name evidence="3" type="ORF">FPZ41_43740</name>
</gene>
<dbReference type="InterPro" id="IPR036388">
    <property type="entry name" value="WH-like_DNA-bd_sf"/>
</dbReference>
<comment type="caution">
    <text evidence="3">The sequence shown here is derived from an EMBL/GenBank/DDBJ whole genome shotgun (WGS) entry which is preliminary data.</text>
</comment>
<dbReference type="InterPro" id="IPR005149">
    <property type="entry name" value="Tscrpt_reg_PadR_N"/>
</dbReference>
<dbReference type="InterPro" id="IPR036390">
    <property type="entry name" value="WH_DNA-bd_sf"/>
</dbReference>
<keyword evidence="4" id="KW-1185">Reference proteome</keyword>
<dbReference type="PANTHER" id="PTHR43252:SF4">
    <property type="entry name" value="TRANSCRIPTIONAL REGULATORY PROTEIN"/>
    <property type="match status" value="1"/>
</dbReference>
<name>A0A5N8X6M8_9ACTN</name>
<evidence type="ECO:0000256" key="1">
    <source>
        <dbReference type="SAM" id="MobiDB-lite"/>
    </source>
</evidence>
<dbReference type="AlphaFoldDB" id="A0A5N8X6M8"/>
<proteinExistence type="predicted"/>
<feature type="region of interest" description="Disordered" evidence="1">
    <location>
        <begin position="201"/>
        <end position="225"/>
    </location>
</feature>